<feature type="signal peptide" evidence="1">
    <location>
        <begin position="1"/>
        <end position="19"/>
    </location>
</feature>
<dbReference type="InterPro" id="IPR010835">
    <property type="entry name" value="DUF1439"/>
</dbReference>
<reference evidence="2 3" key="1">
    <citation type="submission" date="2017-02" db="EMBL/GenBank/DDBJ databases">
        <title>Complete genome sequence of the drought resistance-promoting endophyte Pantoea alhagi LTYR-11Z.</title>
        <authorList>
            <person name="Zhang L."/>
        </authorList>
    </citation>
    <scope>NUCLEOTIDE SEQUENCE [LARGE SCALE GENOMIC DNA]</scope>
    <source>
        <strain evidence="2 3">LTYR-11Z</strain>
    </source>
</reference>
<organism evidence="2 3">
    <name type="scientific">Pantoea alhagi</name>
    <dbReference type="NCBI Taxonomy" id="1891675"/>
    <lineage>
        <taxon>Bacteria</taxon>
        <taxon>Pseudomonadati</taxon>
        <taxon>Pseudomonadota</taxon>
        <taxon>Gammaproteobacteria</taxon>
        <taxon>Enterobacterales</taxon>
        <taxon>Erwiniaceae</taxon>
        <taxon>Pantoea</taxon>
    </lineage>
</organism>
<dbReference type="Gene3D" id="3.15.10.40">
    <property type="entry name" value="Uncharacterised protein PF07273, DUF1439"/>
    <property type="match status" value="1"/>
</dbReference>
<evidence type="ECO:0000313" key="2">
    <source>
        <dbReference type="EMBL" id="ARJ44089.1"/>
    </source>
</evidence>
<proteinExistence type="predicted"/>
<accession>A0A1W6BAJ5</accession>
<keyword evidence="3" id="KW-1185">Reference proteome</keyword>
<dbReference type="Proteomes" id="UP000192900">
    <property type="component" value="Chromosome"/>
</dbReference>
<evidence type="ECO:0000313" key="3">
    <source>
        <dbReference type="Proteomes" id="UP000192900"/>
    </source>
</evidence>
<dbReference type="PROSITE" id="PS51257">
    <property type="entry name" value="PROKAR_LIPOPROTEIN"/>
    <property type="match status" value="1"/>
</dbReference>
<protein>
    <recommendedName>
        <fullName evidence="4">Lipoprotein</fullName>
    </recommendedName>
</protein>
<keyword evidence="1" id="KW-0732">Signal</keyword>
<dbReference type="AlphaFoldDB" id="A0A1W6BAJ5"/>
<dbReference type="KEGG" id="palh:B1H58_19915"/>
<feature type="chain" id="PRO_5012371012" description="Lipoprotein" evidence="1">
    <location>
        <begin position="20"/>
        <end position="187"/>
    </location>
</feature>
<dbReference type="Pfam" id="PF07273">
    <property type="entry name" value="DUF1439"/>
    <property type="match status" value="1"/>
</dbReference>
<dbReference type="RefSeq" id="WP_085072133.1">
    <property type="nucleotide sequence ID" value="NZ_CP019706.1"/>
</dbReference>
<evidence type="ECO:0000256" key="1">
    <source>
        <dbReference type="SAM" id="SignalP"/>
    </source>
</evidence>
<dbReference type="OrthoDB" id="5688063at2"/>
<evidence type="ECO:0008006" key="4">
    <source>
        <dbReference type="Google" id="ProtNLM"/>
    </source>
</evidence>
<sequence length="187" mass="20668">MNKAFLALCALVLAGLLTACNQLTQYTISEQEINQALQKHNNYQKDIGVSGLVNAHIVLNNLSSQIGREEAGKVTLSGNAKVNITSLLGPQQADMQLKMKAQPFFDKQKGAIFLKDLEIVEANVQPEKMQPILHTLTPYLNQSLKSYFDREPAYILSEDRSKAEAMAKKLAKGIEVKPGELVIPFID</sequence>
<dbReference type="STRING" id="1891675.B1H58_19915"/>
<dbReference type="EMBL" id="CP019706">
    <property type="protein sequence ID" value="ARJ44089.1"/>
    <property type="molecule type" value="Genomic_DNA"/>
</dbReference>
<name>A0A1W6BAJ5_9GAMM</name>
<dbReference type="NCBIfam" id="NF007894">
    <property type="entry name" value="PRK10598.1"/>
    <property type="match status" value="1"/>
</dbReference>
<gene>
    <name evidence="2" type="ORF">B1H58_19915</name>
</gene>